<keyword evidence="2" id="KW-0808">Transferase</keyword>
<dbReference type="Pfam" id="PF12464">
    <property type="entry name" value="Mac"/>
    <property type="match status" value="1"/>
</dbReference>
<dbReference type="SMART" id="SM01266">
    <property type="entry name" value="Mac"/>
    <property type="match status" value="1"/>
</dbReference>
<evidence type="ECO:0000313" key="5">
    <source>
        <dbReference type="EMBL" id="KAI9632192.1"/>
    </source>
</evidence>
<evidence type="ECO:0000259" key="4">
    <source>
        <dbReference type="SMART" id="SM01266"/>
    </source>
</evidence>
<dbReference type="Pfam" id="PF00132">
    <property type="entry name" value="Hexapep"/>
    <property type="match status" value="1"/>
</dbReference>
<dbReference type="RefSeq" id="XP_052941969.1">
    <property type="nucleotide sequence ID" value="XM_053089132.1"/>
</dbReference>
<dbReference type="GO" id="GO:0016407">
    <property type="term" value="F:acetyltransferase activity"/>
    <property type="evidence" value="ECO:0007669"/>
    <property type="project" value="InterPro"/>
</dbReference>
<keyword evidence="6" id="KW-1185">Reference proteome</keyword>
<evidence type="ECO:0000256" key="1">
    <source>
        <dbReference type="ARBA" id="ARBA00007274"/>
    </source>
</evidence>
<dbReference type="AlphaFoldDB" id="A0AA38H042"/>
<dbReference type="Gene3D" id="2.160.10.10">
    <property type="entry name" value="Hexapeptide repeat proteins"/>
    <property type="match status" value="1"/>
</dbReference>
<feature type="domain" description="Maltose/galactoside acetyltransferase" evidence="4">
    <location>
        <begin position="36"/>
        <end position="100"/>
    </location>
</feature>
<gene>
    <name evidence="5" type="ORF">MKK02DRAFT_35270</name>
</gene>
<dbReference type="InterPro" id="IPR011004">
    <property type="entry name" value="Trimer_LpxA-like_sf"/>
</dbReference>
<dbReference type="GeneID" id="77728337"/>
<dbReference type="Proteomes" id="UP001164286">
    <property type="component" value="Unassembled WGS sequence"/>
</dbReference>
<dbReference type="CDD" id="cd03357">
    <property type="entry name" value="LbH_MAT_GAT"/>
    <property type="match status" value="1"/>
</dbReference>
<evidence type="ECO:0000313" key="6">
    <source>
        <dbReference type="Proteomes" id="UP001164286"/>
    </source>
</evidence>
<name>A0AA38H042_9TREE</name>
<feature type="compositionally biased region" description="Low complexity" evidence="3">
    <location>
        <begin position="9"/>
        <end position="32"/>
    </location>
</feature>
<evidence type="ECO:0000256" key="3">
    <source>
        <dbReference type="SAM" id="MobiDB-lite"/>
    </source>
</evidence>
<sequence length="243" mass="26442">MSPDTKALDSSSTQTGSSDSAQASGSHAQSTAETEHDRMVSGQPYLAMTDPSLLLARLRARRPMQAYNNYPWPDHKATDDYFGPDERRELLGEVFGLTVDEIKAKPLEIEPPFYVDYGTNVTFEGSFYANMDLILLDCAPIKIGTRVLCGPRVGLYAATHSTDVDERQGGYERAYPIEIGDDCWIGGGAIINGPSKIGKGCTIAAGAVVRGDFPDYCVIGGVPARIIKHIDPPKGLHDLEKYR</sequence>
<accession>A0AA38H042</accession>
<dbReference type="SUPFAM" id="SSF51161">
    <property type="entry name" value="Trimeric LpxA-like enzymes"/>
    <property type="match status" value="1"/>
</dbReference>
<dbReference type="PANTHER" id="PTHR23416">
    <property type="entry name" value="SIALIC ACID SYNTHASE-RELATED"/>
    <property type="match status" value="1"/>
</dbReference>
<protein>
    <submittedName>
        <fullName evidence="5">Trimeric LpxA-like protein</fullName>
    </submittedName>
</protein>
<comment type="caution">
    <text evidence="5">The sequence shown here is derived from an EMBL/GenBank/DDBJ whole genome shotgun (WGS) entry which is preliminary data.</text>
</comment>
<dbReference type="InterPro" id="IPR051159">
    <property type="entry name" value="Hexapeptide_acetyltransf"/>
</dbReference>
<organism evidence="5 6">
    <name type="scientific">Dioszegia hungarica</name>
    <dbReference type="NCBI Taxonomy" id="4972"/>
    <lineage>
        <taxon>Eukaryota</taxon>
        <taxon>Fungi</taxon>
        <taxon>Dikarya</taxon>
        <taxon>Basidiomycota</taxon>
        <taxon>Agaricomycotina</taxon>
        <taxon>Tremellomycetes</taxon>
        <taxon>Tremellales</taxon>
        <taxon>Bulleribasidiaceae</taxon>
        <taxon>Dioszegia</taxon>
    </lineage>
</organism>
<feature type="region of interest" description="Disordered" evidence="3">
    <location>
        <begin position="1"/>
        <end position="39"/>
    </location>
</feature>
<dbReference type="InterPro" id="IPR024688">
    <property type="entry name" value="Mac_dom"/>
</dbReference>
<proteinExistence type="inferred from homology"/>
<comment type="similarity">
    <text evidence="1">Belongs to the transferase hexapeptide repeat family.</text>
</comment>
<evidence type="ECO:0000256" key="2">
    <source>
        <dbReference type="ARBA" id="ARBA00022679"/>
    </source>
</evidence>
<dbReference type="EMBL" id="JAKWFO010000014">
    <property type="protein sequence ID" value="KAI9632192.1"/>
    <property type="molecule type" value="Genomic_DNA"/>
</dbReference>
<dbReference type="PANTHER" id="PTHR23416:SF23">
    <property type="entry name" value="ACETYLTRANSFERASE C18B11.09C-RELATED"/>
    <property type="match status" value="1"/>
</dbReference>
<dbReference type="InterPro" id="IPR001451">
    <property type="entry name" value="Hexapep"/>
</dbReference>
<dbReference type="GO" id="GO:0008374">
    <property type="term" value="F:O-acyltransferase activity"/>
    <property type="evidence" value="ECO:0007669"/>
    <property type="project" value="TreeGrafter"/>
</dbReference>
<reference evidence="5" key="1">
    <citation type="journal article" date="2022" name="G3 (Bethesda)">
        <title>High quality genome of the basidiomycete yeast Dioszegia hungarica PDD-24b-2 isolated from cloud water.</title>
        <authorList>
            <person name="Jarrige D."/>
            <person name="Haridas S."/>
            <person name="Bleykasten-Grosshans C."/>
            <person name="Joly M."/>
            <person name="Nadalig T."/>
            <person name="Sancelme M."/>
            <person name="Vuilleumier S."/>
            <person name="Grigoriev I.V."/>
            <person name="Amato P."/>
            <person name="Bringel F."/>
        </authorList>
    </citation>
    <scope>NUCLEOTIDE SEQUENCE</scope>
    <source>
        <strain evidence="5">PDD-24b-2</strain>
    </source>
</reference>